<name>A0A060T6K2_BLAAD</name>
<dbReference type="InterPro" id="IPR032675">
    <property type="entry name" value="LRR_dom_sf"/>
</dbReference>
<dbReference type="PANTHER" id="PTHR13382">
    <property type="entry name" value="MITOCHONDRIAL ATP SYNTHASE COUPLING FACTOR B"/>
    <property type="match status" value="1"/>
</dbReference>
<evidence type="ECO:0000256" key="1">
    <source>
        <dbReference type="SAM" id="MobiDB-lite"/>
    </source>
</evidence>
<protein>
    <submittedName>
        <fullName evidence="2">ARAD1C20790p</fullName>
    </submittedName>
</protein>
<proteinExistence type="predicted"/>
<feature type="compositionally biased region" description="Basic and acidic residues" evidence="1">
    <location>
        <begin position="9"/>
        <end position="20"/>
    </location>
</feature>
<reference evidence="2" key="1">
    <citation type="submission" date="2014-02" db="EMBL/GenBank/DDBJ databases">
        <authorList>
            <person name="Genoscope - CEA"/>
        </authorList>
    </citation>
    <scope>NUCLEOTIDE SEQUENCE</scope>
    <source>
        <strain evidence="2">LS3</strain>
    </source>
</reference>
<dbReference type="EMBL" id="HG937693">
    <property type="protein sequence ID" value="CDP34801.1"/>
    <property type="molecule type" value="Genomic_DNA"/>
</dbReference>
<dbReference type="SMART" id="SM00367">
    <property type="entry name" value="LRR_CC"/>
    <property type="match status" value="4"/>
</dbReference>
<feature type="region of interest" description="Disordered" evidence="1">
    <location>
        <begin position="40"/>
        <end position="120"/>
    </location>
</feature>
<accession>A0A060T6K2</accession>
<gene>
    <name evidence="2" type="ORF">GNLVRS02_ARAD1C20790g</name>
</gene>
<dbReference type="AlphaFoldDB" id="A0A060T6K2"/>
<dbReference type="InterPro" id="IPR050648">
    <property type="entry name" value="F-box_LRR-repeat"/>
</dbReference>
<feature type="compositionally biased region" description="Low complexity" evidence="1">
    <location>
        <begin position="72"/>
        <end position="83"/>
    </location>
</feature>
<sequence length="587" mass="65085">MDNNNIHDGSSDHSIGENGRKRSKLRMGFLNGLRHRMSACTSSSSLQSSSSSISQATLAAPDSPVSVNEDPSCPSTSSSKSRSTNVRCLSTCDSNETLSSHHRSGSFKRRRRVSSGQLSQFSLGPGLAPINSPYASRTVSSALSNPPFALDLSLTFSGLHIAGALESPTELDEATVDEIDRCHPIFTIPEILLHILSYVDSFNSVPHESAPRRRKPLSLRHAILLHGDTPATHRAWEKSQREAAKAKTREESDPAGLYSCLLVNKQWYSVAVEVLHKKLYFSSTKRWNSFVSEGTRGTDLSSQLLVLHKITGAQQQDINDLGFLGGNLKLLEFYTCPNIVPTKALLGGGRLTKIVLPGCSKVDDRIVALIAEQCPQLEYLDLRACDLVSDRGLKALAKHCRDLKLLNVGRTQNGELITYRGVKHIARRTSIVTLGLAGTSIDDRTIMELVRCRGPELERLSLNNCQLLTNNSVPRMLVYTTKLSVLELRGCPQITDLRPIVLFKRHRERIGRPPLIEGCELFELRMKEAEWLVEMEVSRAVFRDCLEWIYSADDDKEPHQVGLTPLKLCDRNSGAQEEDFDVTTTTM</sequence>
<dbReference type="GO" id="GO:0005737">
    <property type="term" value="C:cytoplasm"/>
    <property type="evidence" value="ECO:0007669"/>
    <property type="project" value="TreeGrafter"/>
</dbReference>
<feature type="compositionally biased region" description="Low complexity" evidence="1">
    <location>
        <begin position="40"/>
        <end position="60"/>
    </location>
</feature>
<dbReference type="PANTHER" id="PTHR13382:SF10">
    <property type="entry name" value="ATP SYNTHASE SUBUNIT S, MITOCHONDRIAL"/>
    <property type="match status" value="1"/>
</dbReference>
<dbReference type="PhylomeDB" id="A0A060T6K2"/>
<feature type="compositionally biased region" description="Polar residues" evidence="1">
    <location>
        <begin position="84"/>
        <end position="98"/>
    </location>
</feature>
<evidence type="ECO:0000313" key="2">
    <source>
        <dbReference type="EMBL" id="CDP34801.1"/>
    </source>
</evidence>
<organism evidence="2">
    <name type="scientific">Blastobotrys adeninivorans</name>
    <name type="common">Yeast</name>
    <name type="synonym">Arxula adeninivorans</name>
    <dbReference type="NCBI Taxonomy" id="409370"/>
    <lineage>
        <taxon>Eukaryota</taxon>
        <taxon>Fungi</taxon>
        <taxon>Dikarya</taxon>
        <taxon>Ascomycota</taxon>
        <taxon>Saccharomycotina</taxon>
        <taxon>Dipodascomycetes</taxon>
        <taxon>Dipodascales</taxon>
        <taxon>Trichomonascaceae</taxon>
        <taxon>Blastobotrys</taxon>
    </lineage>
</organism>
<feature type="compositionally biased region" description="Basic residues" evidence="1">
    <location>
        <begin position="100"/>
        <end position="113"/>
    </location>
</feature>
<dbReference type="SUPFAM" id="SSF52047">
    <property type="entry name" value="RNI-like"/>
    <property type="match status" value="1"/>
</dbReference>
<reference evidence="2" key="2">
    <citation type="submission" date="2014-06" db="EMBL/GenBank/DDBJ databases">
        <title>The complete genome of Blastobotrys (Arxula) adeninivorans LS3 - a yeast of biotechnological interest.</title>
        <authorList>
            <person name="Kunze G."/>
            <person name="Gaillardin C."/>
            <person name="Czernicka M."/>
            <person name="Durrens P."/>
            <person name="Martin T."/>
            <person name="Boer E."/>
            <person name="Gabaldon T."/>
            <person name="Cruz J."/>
            <person name="Talla E."/>
            <person name="Marck C."/>
            <person name="Goffeau A."/>
            <person name="Barbe V."/>
            <person name="Baret P."/>
            <person name="Baronian K."/>
            <person name="Beier S."/>
            <person name="Bleykasten C."/>
            <person name="Bode R."/>
            <person name="Casaregola S."/>
            <person name="Despons L."/>
            <person name="Fairhead C."/>
            <person name="Giersberg M."/>
            <person name="Gierski P."/>
            <person name="Hahnel U."/>
            <person name="Hartmann A."/>
            <person name="Jankowska D."/>
            <person name="Jubin C."/>
            <person name="Jung P."/>
            <person name="Lafontaine I."/>
            <person name="Leh-Louis V."/>
            <person name="Lemaire M."/>
            <person name="Marcet-Houben M."/>
            <person name="Mascher M."/>
            <person name="Morel G."/>
            <person name="Richard G.-F."/>
            <person name="Riechen J."/>
            <person name="Sacerdot C."/>
            <person name="Sarkar A."/>
            <person name="Savel G."/>
            <person name="Schacherer J."/>
            <person name="Sherman D."/>
            <person name="Straub M.-L."/>
            <person name="Stein N."/>
            <person name="Thierry A."/>
            <person name="Trautwein-Schult A."/>
            <person name="Westhof E."/>
            <person name="Worch S."/>
            <person name="Dujon B."/>
            <person name="Souciet J.-L."/>
            <person name="Wincker P."/>
            <person name="Scholz U."/>
            <person name="Neuveglise N."/>
        </authorList>
    </citation>
    <scope>NUCLEOTIDE SEQUENCE</scope>
    <source>
        <strain evidence="2">LS3</strain>
    </source>
</reference>
<dbReference type="Gene3D" id="3.80.10.10">
    <property type="entry name" value="Ribonuclease Inhibitor"/>
    <property type="match status" value="1"/>
</dbReference>
<feature type="region of interest" description="Disordered" evidence="1">
    <location>
        <begin position="1"/>
        <end position="20"/>
    </location>
</feature>
<dbReference type="InterPro" id="IPR006553">
    <property type="entry name" value="Leu-rich_rpt_Cys-con_subtyp"/>
</dbReference>